<sequence>MKRTFRPGGIALLVSVVLLAGGCEQQKTEKIKWQLPLEAPADPHSAQSHEAVPAWAAARQGSADLVILHKTTTRLTTVTVASGAGADVDDVRISLLGLASGLRIKNNAFIDDSAVYNPAAFVEVLVHGKMIYRGWLYQEFPELFGVDNSEWTVWLKGISVPPATTSNG</sequence>
<organism evidence="1 2">
    <name type="scientific">Mariprofundus erugo</name>
    <dbReference type="NCBI Taxonomy" id="2528639"/>
    <lineage>
        <taxon>Bacteria</taxon>
        <taxon>Pseudomonadati</taxon>
        <taxon>Pseudomonadota</taxon>
        <taxon>Candidatius Mariprofundia</taxon>
        <taxon>Mariprofundales</taxon>
        <taxon>Mariprofundaceae</taxon>
        <taxon>Mariprofundus</taxon>
    </lineage>
</organism>
<dbReference type="OrthoDB" id="5295314at2"/>
<dbReference type="RefSeq" id="WP_138240128.1">
    <property type="nucleotide sequence ID" value="NZ_VBRY01000013.1"/>
</dbReference>
<dbReference type="Pfam" id="PF09923">
    <property type="entry name" value="DUF2155"/>
    <property type="match status" value="1"/>
</dbReference>
<name>A0A5R9GL89_9PROT</name>
<dbReference type="PROSITE" id="PS51257">
    <property type="entry name" value="PROKAR_LIPOPROTEIN"/>
    <property type="match status" value="1"/>
</dbReference>
<dbReference type="InterPro" id="IPR019225">
    <property type="entry name" value="DUF2155"/>
</dbReference>
<gene>
    <name evidence="1" type="ORF">FEF65_12375</name>
</gene>
<evidence type="ECO:0000313" key="1">
    <source>
        <dbReference type="EMBL" id="TLS65749.1"/>
    </source>
</evidence>
<dbReference type="EMBL" id="VBRY01000013">
    <property type="protein sequence ID" value="TLS65749.1"/>
    <property type="molecule type" value="Genomic_DNA"/>
</dbReference>
<protein>
    <submittedName>
        <fullName evidence="1">DUF2155 domain-containing protein</fullName>
    </submittedName>
</protein>
<comment type="caution">
    <text evidence="1">The sequence shown here is derived from an EMBL/GenBank/DDBJ whole genome shotgun (WGS) entry which is preliminary data.</text>
</comment>
<dbReference type="AlphaFoldDB" id="A0A5R9GL89"/>
<proteinExistence type="predicted"/>
<reference evidence="1 2" key="1">
    <citation type="journal article" date="2019" name="Appl. Environ. Microbiol.">
        <title>Environmental Evidence and Genomic Insight of Iron-oxidizing Bacteria Preference Towards More Corrosion Resistant Stainless Steel at Higher Salinities.</title>
        <authorList>
            <person name="Garrison C.E."/>
            <person name="Price K.A."/>
            <person name="Field E.K."/>
        </authorList>
    </citation>
    <scope>NUCLEOTIDE SEQUENCE [LARGE SCALE GENOMIC DNA]</scope>
    <source>
        <strain evidence="1 2">P3</strain>
    </source>
</reference>
<accession>A0A5R9GL89</accession>
<evidence type="ECO:0000313" key="2">
    <source>
        <dbReference type="Proteomes" id="UP000306585"/>
    </source>
</evidence>
<dbReference type="Proteomes" id="UP000306585">
    <property type="component" value="Unassembled WGS sequence"/>
</dbReference>
<keyword evidence="2" id="KW-1185">Reference proteome</keyword>